<organism evidence="14 15">
    <name type="scientific">Oryzias melastigma</name>
    <name type="common">Marine medaka</name>
    <dbReference type="NCBI Taxonomy" id="30732"/>
    <lineage>
        <taxon>Eukaryota</taxon>
        <taxon>Metazoa</taxon>
        <taxon>Chordata</taxon>
        <taxon>Craniata</taxon>
        <taxon>Vertebrata</taxon>
        <taxon>Euteleostomi</taxon>
        <taxon>Actinopterygii</taxon>
        <taxon>Neopterygii</taxon>
        <taxon>Teleostei</taxon>
        <taxon>Neoteleostei</taxon>
        <taxon>Acanthomorphata</taxon>
        <taxon>Ovalentaria</taxon>
        <taxon>Atherinomorphae</taxon>
        <taxon>Beloniformes</taxon>
        <taxon>Adrianichthyidae</taxon>
        <taxon>Oryziinae</taxon>
        <taxon>Oryzias</taxon>
    </lineage>
</organism>
<dbReference type="PANTHER" id="PTHR11003">
    <property type="entry name" value="POTASSIUM CHANNEL, SUBFAMILY K"/>
    <property type="match status" value="1"/>
</dbReference>
<feature type="transmembrane region" description="Helical" evidence="11">
    <location>
        <begin position="240"/>
        <end position="261"/>
    </location>
</feature>
<dbReference type="PRINTS" id="PR01333">
    <property type="entry name" value="2POREKCHANEL"/>
</dbReference>
<dbReference type="GO" id="GO:0030322">
    <property type="term" value="P:stabilization of membrane potential"/>
    <property type="evidence" value="ECO:0007669"/>
    <property type="project" value="TreeGrafter"/>
</dbReference>
<evidence type="ECO:0000256" key="9">
    <source>
        <dbReference type="RuleBase" id="RU003857"/>
    </source>
</evidence>
<feature type="domain" description="Potassium channel" evidence="12">
    <location>
        <begin position="208"/>
        <end position="268"/>
    </location>
</feature>
<evidence type="ECO:0000256" key="6">
    <source>
        <dbReference type="ARBA" id="ARBA00023065"/>
    </source>
</evidence>
<dbReference type="EMBL" id="WKFB01000613">
    <property type="protein sequence ID" value="KAF6719444.1"/>
    <property type="molecule type" value="Genomic_DNA"/>
</dbReference>
<dbReference type="Pfam" id="PF23735">
    <property type="entry name" value="KIF9"/>
    <property type="match status" value="1"/>
</dbReference>
<evidence type="ECO:0000256" key="5">
    <source>
        <dbReference type="ARBA" id="ARBA00022989"/>
    </source>
</evidence>
<evidence type="ECO:0000256" key="3">
    <source>
        <dbReference type="ARBA" id="ARBA00022692"/>
    </source>
</evidence>
<keyword evidence="3 9" id="KW-0812">Transmembrane</keyword>
<dbReference type="Gene3D" id="1.10.287.70">
    <property type="match status" value="1"/>
</dbReference>
<dbReference type="Proteomes" id="UP000646548">
    <property type="component" value="Unassembled WGS sequence"/>
</dbReference>
<keyword evidence="7 11" id="KW-0472">Membrane</keyword>
<dbReference type="GO" id="GO:0015271">
    <property type="term" value="F:outward rectifier potassium channel activity"/>
    <property type="evidence" value="ECO:0007669"/>
    <property type="project" value="TreeGrafter"/>
</dbReference>
<keyword evidence="5 11" id="KW-1133">Transmembrane helix</keyword>
<evidence type="ECO:0000256" key="4">
    <source>
        <dbReference type="ARBA" id="ARBA00022958"/>
    </source>
</evidence>
<evidence type="ECO:0000256" key="11">
    <source>
        <dbReference type="SAM" id="Phobius"/>
    </source>
</evidence>
<comment type="subcellular location">
    <subcellularLocation>
        <location evidence="1">Membrane</location>
        <topology evidence="1">Multi-pass membrane protein</topology>
    </subcellularLocation>
</comment>
<protein>
    <submittedName>
        <fullName evidence="14">Potassium channel subfamily K member 16</fullName>
    </submittedName>
</protein>
<dbReference type="InterPro" id="IPR003280">
    <property type="entry name" value="2pore_dom_K_chnl"/>
</dbReference>
<dbReference type="PANTHER" id="PTHR11003:SF104">
    <property type="entry name" value="POTASSIUM CHANNEL SUBFAMILY K MEMBER 16"/>
    <property type="match status" value="1"/>
</dbReference>
<accession>A0A834F351</accession>
<feature type="transmembrane region" description="Helical" evidence="11">
    <location>
        <begin position="347"/>
        <end position="370"/>
    </location>
</feature>
<dbReference type="InterPro" id="IPR013099">
    <property type="entry name" value="K_chnl_dom"/>
</dbReference>
<evidence type="ECO:0000256" key="8">
    <source>
        <dbReference type="ARBA" id="ARBA00023303"/>
    </source>
</evidence>
<evidence type="ECO:0000256" key="2">
    <source>
        <dbReference type="ARBA" id="ARBA00022448"/>
    </source>
</evidence>
<feature type="region of interest" description="Disordered" evidence="10">
    <location>
        <begin position="88"/>
        <end position="125"/>
    </location>
</feature>
<evidence type="ECO:0000259" key="13">
    <source>
        <dbReference type="Pfam" id="PF23735"/>
    </source>
</evidence>
<keyword evidence="2 9" id="KW-0813">Transport</keyword>
<gene>
    <name evidence="14" type="ORF">FQA47_024015</name>
</gene>
<feature type="transmembrane region" description="Helical" evidence="11">
    <location>
        <begin position="317"/>
        <end position="335"/>
    </location>
</feature>
<comment type="caution">
    <text evidence="14">The sequence shown here is derived from an EMBL/GenBank/DDBJ whole genome shotgun (WGS) entry which is preliminary data.</text>
</comment>
<dbReference type="AlphaFoldDB" id="A0A834F351"/>
<evidence type="ECO:0000256" key="7">
    <source>
        <dbReference type="ARBA" id="ARBA00023136"/>
    </source>
</evidence>
<dbReference type="GO" id="GO:0022841">
    <property type="term" value="F:potassium ion leak channel activity"/>
    <property type="evidence" value="ECO:0007669"/>
    <property type="project" value="TreeGrafter"/>
</dbReference>
<reference evidence="14" key="1">
    <citation type="journal article" name="BMC Genomics">
        <title>Long-read sequencing and de novo genome assembly of marine medaka (Oryzias melastigma).</title>
        <authorList>
            <person name="Liang P."/>
            <person name="Saqib H.S.A."/>
            <person name="Ni X."/>
            <person name="Shen Y."/>
        </authorList>
    </citation>
    <scope>NUCLEOTIDE SEQUENCE</scope>
    <source>
        <strain evidence="14">Bigg-433</strain>
    </source>
</reference>
<dbReference type="InterPro" id="IPR056524">
    <property type="entry name" value="KIF6/9_C"/>
</dbReference>
<proteinExistence type="inferred from homology"/>
<keyword evidence="6 9" id="KW-0406">Ion transport</keyword>
<feature type="transmembrane region" description="Helical" evidence="11">
    <location>
        <begin position="282"/>
        <end position="305"/>
    </location>
</feature>
<evidence type="ECO:0000313" key="14">
    <source>
        <dbReference type="EMBL" id="KAF6719444.1"/>
    </source>
</evidence>
<evidence type="ECO:0000256" key="1">
    <source>
        <dbReference type="ARBA" id="ARBA00004141"/>
    </source>
</evidence>
<evidence type="ECO:0000313" key="15">
    <source>
        <dbReference type="Proteomes" id="UP000646548"/>
    </source>
</evidence>
<dbReference type="Pfam" id="PF07885">
    <property type="entry name" value="Ion_trans_2"/>
    <property type="match status" value="2"/>
</dbReference>
<feature type="domain" description="Kinesin-like protein KIF6/9 C-terminal" evidence="13">
    <location>
        <begin position="5"/>
        <end position="50"/>
    </location>
</feature>
<evidence type="ECO:0000256" key="10">
    <source>
        <dbReference type="SAM" id="MobiDB-lite"/>
    </source>
</evidence>
<dbReference type="SUPFAM" id="SSF81324">
    <property type="entry name" value="Voltage-gated potassium channels"/>
    <property type="match status" value="2"/>
</dbReference>
<sequence>MSSVSYKTTIGRLKTLSTEIEHLQLLLEKVKVKIQTDFQRWWSQEASNLQGCETGPMAGFHTLSSHASPSGTVAMCQVLPEINPDHCYSSAQDARSSRSTEDDFNQSSEWRALDSSGPSPLVPLTGDQRVDADVLAFLRARQNLLSKKGATVFQILEREAESNNRNHFQLEKLNFLANYTCLDGPALENFVKVILYAWENGVNPSGNSTNPSNWDFSSSFFFAGTVVTTIGYGNLSPSTVSGQVFCMFYALFGIPLNLAFLKQIGKCLSIHLSRLERRMRTVEAMVVSLFFISGSLLFLVIPPLLFSYVEDWTFGEGFYFAFITLSTIGFGDYVVGTDPAKEYISLYRSLAGIWIIFALAWLALILNMGAQMMEDVLILMRPGFTKQEEEEEVGSSGKLEDTSNI</sequence>
<keyword evidence="8 9" id="KW-0407">Ion channel</keyword>
<comment type="similarity">
    <text evidence="9">Belongs to the two pore domain potassium channel (TC 1.A.1.8) family.</text>
</comment>
<dbReference type="GO" id="GO:0005886">
    <property type="term" value="C:plasma membrane"/>
    <property type="evidence" value="ECO:0007669"/>
    <property type="project" value="TreeGrafter"/>
</dbReference>
<feature type="domain" description="Potassium channel" evidence="12">
    <location>
        <begin position="289"/>
        <end position="374"/>
    </location>
</feature>
<name>A0A834F351_ORYME</name>
<evidence type="ECO:0000259" key="12">
    <source>
        <dbReference type="Pfam" id="PF07885"/>
    </source>
</evidence>
<keyword evidence="4" id="KW-0630">Potassium</keyword>